<gene>
    <name evidence="1" type="ORF">AB205_0186140</name>
</gene>
<sequence length="229" mass="26270">MDPAVTEVLGCAPKGARKSSILGGRPTDFRLWPGRQVVNKLKSIAKKTYYVIKWNGEKSTYAAYTRSEFPSEKTWMVFPTEFCSSLPCIHTVTQKFSELSTVKNAVTYNTTTSRENEVQCFRACVKLFPSMHLFLHVRIAYRHSHFRIGALSQPKNRERALNLLLAGIPPAKNRWSIHTPAFSDKKLSSEFCWRHFQSCVRGIILLLKKIAYWFFSINSSDNKDQSIQL</sequence>
<dbReference type="Proteomes" id="UP000228934">
    <property type="component" value="Unassembled WGS sequence"/>
</dbReference>
<reference evidence="2" key="1">
    <citation type="journal article" date="2017" name="Nat. Commun.">
        <title>The North American bullfrog draft genome provides insight into hormonal regulation of long noncoding RNA.</title>
        <authorList>
            <person name="Hammond S.A."/>
            <person name="Warren R.L."/>
            <person name="Vandervalk B.P."/>
            <person name="Kucuk E."/>
            <person name="Khan H."/>
            <person name="Gibb E.A."/>
            <person name="Pandoh P."/>
            <person name="Kirk H."/>
            <person name="Zhao Y."/>
            <person name="Jones M."/>
            <person name="Mungall A.J."/>
            <person name="Coope R."/>
            <person name="Pleasance S."/>
            <person name="Moore R.A."/>
            <person name="Holt R.A."/>
            <person name="Round J.M."/>
            <person name="Ohora S."/>
            <person name="Walle B.V."/>
            <person name="Veldhoen N."/>
            <person name="Helbing C.C."/>
            <person name="Birol I."/>
        </authorList>
    </citation>
    <scope>NUCLEOTIDE SEQUENCE [LARGE SCALE GENOMIC DNA]</scope>
</reference>
<evidence type="ECO:0000313" key="2">
    <source>
        <dbReference type="Proteomes" id="UP000228934"/>
    </source>
</evidence>
<proteinExistence type="predicted"/>
<dbReference type="EMBL" id="KZ370237">
    <property type="protein sequence ID" value="PIO09240.1"/>
    <property type="molecule type" value="Genomic_DNA"/>
</dbReference>
<protein>
    <submittedName>
        <fullName evidence="1">Uncharacterized protein</fullName>
    </submittedName>
</protein>
<name>A0A2G9Q103_AQUCT</name>
<accession>A0A2G9Q103</accession>
<evidence type="ECO:0000313" key="1">
    <source>
        <dbReference type="EMBL" id="PIO09240.1"/>
    </source>
</evidence>
<keyword evidence="2" id="KW-1185">Reference proteome</keyword>
<dbReference type="AlphaFoldDB" id="A0A2G9Q103"/>
<organism evidence="1 2">
    <name type="scientific">Aquarana catesbeiana</name>
    <name type="common">American bullfrog</name>
    <name type="synonym">Rana catesbeiana</name>
    <dbReference type="NCBI Taxonomy" id="8400"/>
    <lineage>
        <taxon>Eukaryota</taxon>
        <taxon>Metazoa</taxon>
        <taxon>Chordata</taxon>
        <taxon>Craniata</taxon>
        <taxon>Vertebrata</taxon>
        <taxon>Euteleostomi</taxon>
        <taxon>Amphibia</taxon>
        <taxon>Batrachia</taxon>
        <taxon>Anura</taxon>
        <taxon>Neobatrachia</taxon>
        <taxon>Ranoidea</taxon>
        <taxon>Ranidae</taxon>
        <taxon>Aquarana</taxon>
    </lineage>
</organism>